<feature type="binding site" evidence="9">
    <location>
        <position position="198"/>
    </location>
    <ligand>
        <name>Zn(2+)</name>
        <dbReference type="ChEBI" id="CHEBI:29105"/>
        <label>1</label>
    </ligand>
</feature>
<evidence type="ECO:0000256" key="2">
    <source>
        <dbReference type="ARBA" id="ARBA00009692"/>
    </source>
</evidence>
<dbReference type="InterPro" id="IPR002933">
    <property type="entry name" value="Peptidase_M20"/>
</dbReference>
<comment type="similarity">
    <text evidence="2 9">Belongs to the peptidase M20B family.</text>
</comment>
<dbReference type="EC" id="3.4.11.4" evidence="9"/>
<dbReference type="EMBL" id="JAJJPB010000010">
    <property type="protein sequence ID" value="MCC9295042.1"/>
    <property type="molecule type" value="Genomic_DNA"/>
</dbReference>
<feature type="binding site" evidence="9">
    <location>
        <position position="176"/>
    </location>
    <ligand>
        <name>Zn(2+)</name>
        <dbReference type="ChEBI" id="CHEBI:29105"/>
        <label>2</label>
    </ligand>
</feature>
<reference evidence="11" key="1">
    <citation type="submission" date="2021-11" db="EMBL/GenBank/DDBJ databases">
        <authorList>
            <person name="Qingchun L."/>
            <person name="Dong Z."/>
            <person name="Zongwei Q."/>
            <person name="Jia Z."/>
            <person name="Duotao L."/>
        </authorList>
    </citation>
    <scope>NUCLEOTIDE SEQUENCE</scope>
    <source>
        <strain evidence="11">WLY-B-L2</strain>
    </source>
</reference>
<feature type="binding site" evidence="9">
    <location>
        <position position="141"/>
    </location>
    <ligand>
        <name>Zn(2+)</name>
        <dbReference type="ChEBI" id="CHEBI:29105"/>
        <label>2</label>
    </ligand>
</feature>
<dbReference type="Gene3D" id="3.30.70.360">
    <property type="match status" value="1"/>
</dbReference>
<comment type="subcellular location">
    <subcellularLocation>
        <location evidence="9">Cytoplasm</location>
    </subcellularLocation>
</comment>
<feature type="active site" evidence="9">
    <location>
        <position position="80"/>
    </location>
</feature>
<feature type="active site" description="Proton acceptor" evidence="9">
    <location>
        <position position="175"/>
    </location>
</feature>
<dbReference type="HAMAP" id="MF_00550">
    <property type="entry name" value="Aminopeptidase_M20"/>
    <property type="match status" value="1"/>
</dbReference>
<comment type="cofactor">
    <cofactor evidence="9">
        <name>Zn(2+)</name>
        <dbReference type="ChEBI" id="CHEBI:29105"/>
    </cofactor>
    <text evidence="9">Binds 2 Zn(2+) ions per subunit.</text>
</comment>
<dbReference type="SUPFAM" id="SSF55031">
    <property type="entry name" value="Bacterial exopeptidase dimerisation domain"/>
    <property type="match status" value="1"/>
</dbReference>
<evidence type="ECO:0000313" key="12">
    <source>
        <dbReference type="Proteomes" id="UP001165422"/>
    </source>
</evidence>
<comment type="caution">
    <text evidence="11">The sequence shown here is derived from an EMBL/GenBank/DDBJ whole genome shotgun (WGS) entry which is preliminary data.</text>
</comment>
<dbReference type="PANTHER" id="PTHR42994:SF1">
    <property type="entry name" value="PEPTIDASE T"/>
    <property type="match status" value="1"/>
</dbReference>
<proteinExistence type="inferred from homology"/>
<dbReference type="Gene3D" id="3.40.630.10">
    <property type="entry name" value="Zn peptidases"/>
    <property type="match status" value="1"/>
</dbReference>
<keyword evidence="12" id="KW-1185">Reference proteome</keyword>
<dbReference type="Pfam" id="PF07687">
    <property type="entry name" value="M20_dimer"/>
    <property type="match status" value="1"/>
</dbReference>
<feature type="domain" description="Peptidase M20 dimerisation" evidence="10">
    <location>
        <begin position="208"/>
        <end position="308"/>
    </location>
</feature>
<comment type="catalytic activity">
    <reaction evidence="1 9">
        <text>Release of the N-terminal residue from a tripeptide.</text>
        <dbReference type="EC" id="3.4.11.4"/>
    </reaction>
</comment>
<keyword evidence="8 9" id="KW-0482">Metalloprotease</keyword>
<dbReference type="SUPFAM" id="SSF53187">
    <property type="entry name" value="Zn-dependent exopeptidases"/>
    <property type="match status" value="1"/>
</dbReference>
<evidence type="ECO:0000256" key="8">
    <source>
        <dbReference type="ARBA" id="ARBA00023049"/>
    </source>
</evidence>
<protein>
    <recommendedName>
        <fullName evidence="9">Peptidase T</fullName>
        <ecNumber evidence="9">3.4.11.4</ecNumber>
    </recommendedName>
    <alternativeName>
        <fullName evidence="9">Aminotripeptidase</fullName>
        <shortName evidence="9">Tripeptidase</shortName>
    </alternativeName>
    <alternativeName>
        <fullName evidence="9">Tripeptide aminopeptidase</fullName>
    </alternativeName>
</protein>
<feature type="binding site" evidence="9">
    <location>
        <position position="141"/>
    </location>
    <ligand>
        <name>Zn(2+)</name>
        <dbReference type="ChEBI" id="CHEBI:29105"/>
        <label>1</label>
    </ligand>
</feature>
<evidence type="ECO:0000256" key="1">
    <source>
        <dbReference type="ARBA" id="ARBA00000870"/>
    </source>
</evidence>
<dbReference type="NCBIfam" id="NF009920">
    <property type="entry name" value="PRK13381.1"/>
    <property type="match status" value="1"/>
</dbReference>
<dbReference type="InterPro" id="IPR011650">
    <property type="entry name" value="Peptidase_M20_dimer"/>
</dbReference>
<dbReference type="NCBIfam" id="NF003976">
    <property type="entry name" value="PRK05469.1"/>
    <property type="match status" value="1"/>
</dbReference>
<dbReference type="InterPro" id="IPR010161">
    <property type="entry name" value="Peptidase_M20B"/>
</dbReference>
<feature type="binding site" evidence="9">
    <location>
        <position position="78"/>
    </location>
    <ligand>
        <name>Zn(2+)</name>
        <dbReference type="ChEBI" id="CHEBI:29105"/>
        <label>1</label>
    </ligand>
</feature>
<dbReference type="GO" id="GO:0045148">
    <property type="term" value="F:tripeptide aminopeptidase activity"/>
    <property type="evidence" value="ECO:0007669"/>
    <property type="project" value="UniProtKB-EC"/>
</dbReference>
<dbReference type="Pfam" id="PF01546">
    <property type="entry name" value="Peptidase_M20"/>
    <property type="match status" value="1"/>
</dbReference>
<evidence type="ECO:0000259" key="10">
    <source>
        <dbReference type="Pfam" id="PF07687"/>
    </source>
</evidence>
<dbReference type="NCBIfam" id="TIGR01882">
    <property type="entry name" value="peptidase-T"/>
    <property type="match status" value="1"/>
</dbReference>
<keyword evidence="6 9" id="KW-0378">Hydrolase</keyword>
<keyword evidence="9" id="KW-0963">Cytoplasm</keyword>
<evidence type="ECO:0000256" key="3">
    <source>
        <dbReference type="ARBA" id="ARBA00022438"/>
    </source>
</evidence>
<dbReference type="PROSITE" id="PS00759">
    <property type="entry name" value="ARGE_DAPE_CPG2_2"/>
    <property type="match status" value="1"/>
</dbReference>
<dbReference type="PROSITE" id="PS00758">
    <property type="entry name" value="ARGE_DAPE_CPG2_1"/>
    <property type="match status" value="1"/>
</dbReference>
<accession>A0ABS8N5H4</accession>
<gene>
    <name evidence="9 11" type="primary">pepT</name>
    <name evidence="11" type="ORF">LN736_09255</name>
</gene>
<organism evidence="11 12">
    <name type="scientific">Clostridium aromativorans</name>
    <dbReference type="NCBI Taxonomy" id="2836848"/>
    <lineage>
        <taxon>Bacteria</taxon>
        <taxon>Bacillati</taxon>
        <taxon>Bacillota</taxon>
        <taxon>Clostridia</taxon>
        <taxon>Eubacteriales</taxon>
        <taxon>Clostridiaceae</taxon>
        <taxon>Clostridium</taxon>
    </lineage>
</organism>
<dbReference type="InterPro" id="IPR036264">
    <property type="entry name" value="Bact_exopeptidase_dim_dom"/>
</dbReference>
<dbReference type="InterPro" id="IPR001261">
    <property type="entry name" value="ArgE/DapE_CS"/>
</dbReference>
<comment type="function">
    <text evidence="9">Cleaves the N-terminal amino acid of tripeptides.</text>
</comment>
<sequence>MENAVDKLLRYVKFDTSSDEESSTVPSTLKQLKLAEQLSEELSRLNMKNISLDEKGYVMATLPGNTNKKVPTIGFISHMDTSPETSGRNVNPHILENYNGENIILNKKENIILSTEDFPEIKNYKGKKIITTDGTTLLGADDKAGIAEIMAAMEYLAEHPEIKHGDIRVGFTPDEEIGRGPDHFDVKKFNAKFAYTVDGGALGELEFENFNAASAKITVSGRNVHPGEAKGKMINSMLIASEFINMLPKDEIPASTEGYDGFYHLVSMKGNVDETKLNYIIRDFDQNKFNGRKNFIERCVKKINEEYGREVIDVKIEEQYKNMKEKIEPVKYIVDIAFKAMKEVDVEPKVVPIRGGTDGARLSFMGLPTPNICTGGHNFHGKFEYIPAFSMEKVVQIIIKIAQITEKNYSNSF</sequence>
<keyword evidence="7 9" id="KW-0862">Zinc</keyword>
<keyword evidence="4 9" id="KW-0645">Protease</keyword>
<evidence type="ECO:0000256" key="7">
    <source>
        <dbReference type="ARBA" id="ARBA00022833"/>
    </source>
</evidence>
<dbReference type="PIRSF" id="PIRSF037215">
    <property type="entry name" value="Peptidase_M20B"/>
    <property type="match status" value="1"/>
</dbReference>
<keyword evidence="3 9" id="KW-0031">Aminopeptidase</keyword>
<evidence type="ECO:0000256" key="5">
    <source>
        <dbReference type="ARBA" id="ARBA00022723"/>
    </source>
</evidence>
<dbReference type="CDD" id="cd03892">
    <property type="entry name" value="M20_peptT"/>
    <property type="match status" value="1"/>
</dbReference>
<evidence type="ECO:0000256" key="6">
    <source>
        <dbReference type="ARBA" id="ARBA00022801"/>
    </source>
</evidence>
<evidence type="ECO:0000313" key="11">
    <source>
        <dbReference type="EMBL" id="MCC9295042.1"/>
    </source>
</evidence>
<dbReference type="PANTHER" id="PTHR42994">
    <property type="entry name" value="PEPTIDASE T"/>
    <property type="match status" value="1"/>
</dbReference>
<dbReference type="Proteomes" id="UP001165422">
    <property type="component" value="Unassembled WGS sequence"/>
</dbReference>
<name>A0ABS8N5H4_9CLOT</name>
<evidence type="ECO:0000256" key="9">
    <source>
        <dbReference type="HAMAP-Rule" id="MF_00550"/>
    </source>
</evidence>
<dbReference type="RefSeq" id="WP_229981433.1">
    <property type="nucleotide sequence ID" value="NZ_JAJJPB010000010.1"/>
</dbReference>
<keyword evidence="5 9" id="KW-0479">Metal-binding</keyword>
<feature type="binding site" evidence="9">
    <location>
        <position position="380"/>
    </location>
    <ligand>
        <name>Zn(2+)</name>
        <dbReference type="ChEBI" id="CHEBI:29105"/>
        <label>2</label>
    </ligand>
</feature>
<evidence type="ECO:0000256" key="4">
    <source>
        <dbReference type="ARBA" id="ARBA00022670"/>
    </source>
</evidence>